<dbReference type="Gene3D" id="1.20.1070.10">
    <property type="entry name" value="Rhodopsin 7-helix transmembrane proteins"/>
    <property type="match status" value="1"/>
</dbReference>
<reference evidence="7" key="2">
    <citation type="submission" date="2022-06" db="UniProtKB">
        <authorList>
            <consortium name="EnsemblMetazoa"/>
        </authorList>
    </citation>
    <scope>IDENTIFICATION</scope>
</reference>
<feature type="transmembrane region" description="Helical" evidence="5">
    <location>
        <begin position="288"/>
        <end position="307"/>
    </location>
</feature>
<dbReference type="PANTHER" id="PTHR22718">
    <property type="entry name" value="SERPENTINE RECEPTOR, CLASS X"/>
    <property type="match status" value="1"/>
</dbReference>
<dbReference type="PANTHER" id="PTHR22718:SF25">
    <property type="entry name" value="G-PROTEIN COUPLED RECEPTORS FAMILY 1 PROFILE DOMAIN-CONTAINING PROTEIN"/>
    <property type="match status" value="1"/>
</dbReference>
<reference evidence="8" key="1">
    <citation type="submission" date="2013-10" db="EMBL/GenBank/DDBJ databases">
        <title>Genome sequencing of Onchocerca volvulus.</title>
        <authorList>
            <person name="Cotton J."/>
            <person name="Tsai J."/>
            <person name="Stanley E."/>
            <person name="Tracey A."/>
            <person name="Holroyd N."/>
            <person name="Lustigman S."/>
            <person name="Berriman M."/>
        </authorList>
    </citation>
    <scope>NUCLEOTIDE SEQUENCE</scope>
</reference>
<dbReference type="InterPro" id="IPR017452">
    <property type="entry name" value="GPCR_Rhodpsn_7TM"/>
</dbReference>
<dbReference type="GO" id="GO:0016020">
    <property type="term" value="C:membrane"/>
    <property type="evidence" value="ECO:0007669"/>
    <property type="project" value="UniProtKB-SubCell"/>
</dbReference>
<feature type="transmembrane region" description="Helical" evidence="5">
    <location>
        <begin position="144"/>
        <end position="166"/>
    </location>
</feature>
<dbReference type="OMA" id="CAKSSGM"/>
<evidence type="ECO:0000256" key="5">
    <source>
        <dbReference type="SAM" id="Phobius"/>
    </source>
</evidence>
<sequence>MKLFLSCYNEGTYILREYGSFLLYYHIISNISLNFSGKKYENMLDIRDEHHKTIKYIAVLLFIIFLLYGITINLLMAIVLFCRRQDKYYSQAFVLIALQLIISHFMAFLPQLVVVIPEILQTKNNLFANQTTWINNTFSTFNTFAIYAVLHFSFLMTLNRFVVFILPKYNAFFKSARLYFLIILVWLTVSAITIGDYYFCTRKFLVWNLSWKRDCAKSNGKGETWWRIRDIWALIIPNIMFIMYIAIFYSIRRKQRSTADINRNQKKKKILAGHGGNAVKTHDYERSLLIQAAIYCGIIEIGVININFLPPFLIRIFGERITIPSKIFTNCYAIFICAMLPTTYFIYSKGARSIVKKYLAHLLHLRTPLLKTKVFIIGTKINGMQ</sequence>
<feature type="domain" description="G-protein coupled receptors family 1 profile" evidence="6">
    <location>
        <begin position="72"/>
        <end position="271"/>
    </location>
</feature>
<dbReference type="Proteomes" id="UP000024404">
    <property type="component" value="Unassembled WGS sequence"/>
</dbReference>
<dbReference type="EMBL" id="CMVM020000031">
    <property type="status" value="NOT_ANNOTATED_CDS"/>
    <property type="molecule type" value="Genomic_DNA"/>
</dbReference>
<feature type="transmembrane region" description="Helical" evidence="5">
    <location>
        <begin position="93"/>
        <end position="116"/>
    </location>
</feature>
<evidence type="ECO:0000313" key="8">
    <source>
        <dbReference type="Proteomes" id="UP000024404"/>
    </source>
</evidence>
<accession>A0A8R1XMI5</accession>
<feature type="transmembrane region" description="Helical" evidence="5">
    <location>
        <begin position="231"/>
        <end position="251"/>
    </location>
</feature>
<feature type="transmembrane region" description="Helical" evidence="5">
    <location>
        <begin position="21"/>
        <end position="37"/>
    </location>
</feature>
<evidence type="ECO:0000313" key="7">
    <source>
        <dbReference type="EnsemblMetazoa" id="OVOC1210.1"/>
    </source>
</evidence>
<dbReference type="PROSITE" id="PS50262">
    <property type="entry name" value="G_PROTEIN_RECEP_F1_2"/>
    <property type="match status" value="1"/>
</dbReference>
<dbReference type="EnsemblMetazoa" id="OVOC1210.1">
    <property type="protein sequence ID" value="OVOC1210.1"/>
    <property type="gene ID" value="WBGene00238019"/>
</dbReference>
<evidence type="ECO:0000256" key="2">
    <source>
        <dbReference type="ARBA" id="ARBA00022692"/>
    </source>
</evidence>
<organism evidence="7 8">
    <name type="scientific">Onchocerca volvulus</name>
    <dbReference type="NCBI Taxonomy" id="6282"/>
    <lineage>
        <taxon>Eukaryota</taxon>
        <taxon>Metazoa</taxon>
        <taxon>Ecdysozoa</taxon>
        <taxon>Nematoda</taxon>
        <taxon>Chromadorea</taxon>
        <taxon>Rhabditida</taxon>
        <taxon>Spirurina</taxon>
        <taxon>Spiruromorpha</taxon>
        <taxon>Filarioidea</taxon>
        <taxon>Onchocercidae</taxon>
        <taxon>Onchocerca</taxon>
    </lineage>
</organism>
<evidence type="ECO:0000256" key="3">
    <source>
        <dbReference type="ARBA" id="ARBA00022989"/>
    </source>
</evidence>
<feature type="transmembrane region" description="Helical" evidence="5">
    <location>
        <begin position="57"/>
        <end position="81"/>
    </location>
</feature>
<proteinExistence type="predicted"/>
<dbReference type="AlphaFoldDB" id="A0A8R1XMI5"/>
<dbReference type="CDD" id="cd00637">
    <property type="entry name" value="7tm_classA_rhodopsin-like"/>
    <property type="match status" value="1"/>
</dbReference>
<keyword evidence="8" id="KW-1185">Reference proteome</keyword>
<name>A0A8R1XMI5_ONCVO</name>
<dbReference type="SUPFAM" id="SSF81321">
    <property type="entry name" value="Family A G protein-coupled receptor-like"/>
    <property type="match status" value="1"/>
</dbReference>
<evidence type="ECO:0000256" key="4">
    <source>
        <dbReference type="ARBA" id="ARBA00023136"/>
    </source>
</evidence>
<keyword evidence="4 5" id="KW-0472">Membrane</keyword>
<keyword evidence="2 5" id="KW-0812">Transmembrane</keyword>
<feature type="transmembrane region" description="Helical" evidence="5">
    <location>
        <begin position="178"/>
        <end position="199"/>
    </location>
</feature>
<keyword evidence="3 5" id="KW-1133">Transmembrane helix</keyword>
<protein>
    <submittedName>
        <fullName evidence="7">G_PROTEIN_RECEP_F1_2 domain-containing protein</fullName>
    </submittedName>
</protein>
<feature type="transmembrane region" description="Helical" evidence="5">
    <location>
        <begin position="327"/>
        <end position="347"/>
    </location>
</feature>
<evidence type="ECO:0000259" key="6">
    <source>
        <dbReference type="PROSITE" id="PS50262"/>
    </source>
</evidence>
<comment type="subcellular location">
    <subcellularLocation>
        <location evidence="1">Membrane</location>
    </subcellularLocation>
</comment>
<evidence type="ECO:0000256" key="1">
    <source>
        <dbReference type="ARBA" id="ARBA00004370"/>
    </source>
</evidence>